<evidence type="ECO:0000313" key="2">
    <source>
        <dbReference type="Proteomes" id="UP000250223"/>
    </source>
</evidence>
<accession>A0A2X2W2A6</accession>
<dbReference type="EMBL" id="UAWC01000024">
    <property type="protein sequence ID" value="SQB35486.1"/>
    <property type="molecule type" value="Genomic_DNA"/>
</dbReference>
<organism evidence="1 2">
    <name type="scientific">Clostridium cochlearium</name>
    <dbReference type="NCBI Taxonomy" id="1494"/>
    <lineage>
        <taxon>Bacteria</taxon>
        <taxon>Bacillati</taxon>
        <taxon>Bacillota</taxon>
        <taxon>Clostridia</taxon>
        <taxon>Eubacteriales</taxon>
        <taxon>Clostridiaceae</taxon>
        <taxon>Clostridium</taxon>
    </lineage>
</organism>
<dbReference type="RefSeq" id="WP_111921661.1">
    <property type="nucleotide sequence ID" value="NZ_JABAGF010000001.1"/>
</dbReference>
<reference evidence="1 2" key="1">
    <citation type="submission" date="2018-06" db="EMBL/GenBank/DDBJ databases">
        <authorList>
            <consortium name="Pathogen Informatics"/>
            <person name="Doyle S."/>
        </authorList>
    </citation>
    <scope>NUCLEOTIDE SEQUENCE [LARGE SCALE GENOMIC DNA]</scope>
    <source>
        <strain evidence="1 2">NCTC13028</strain>
    </source>
</reference>
<dbReference type="Proteomes" id="UP000250223">
    <property type="component" value="Unassembled WGS sequence"/>
</dbReference>
<sequence length="104" mass="12364">MNKVLKNIVNGAIENEFDRVDLENVIKSNEYKEWSEKQDKARKKLFEIIPKEYHEEFNKALDDYENMLWVMVAIEERYMFKQGVKAGLTDLKYLQELGQGIAFI</sequence>
<evidence type="ECO:0000313" key="1">
    <source>
        <dbReference type="EMBL" id="SQB35486.1"/>
    </source>
</evidence>
<name>A0A2X2W2A6_CLOCO</name>
<dbReference type="AlphaFoldDB" id="A0A2X2W2A6"/>
<protein>
    <submittedName>
        <fullName evidence="1">Uncharacterized protein</fullName>
    </submittedName>
</protein>
<gene>
    <name evidence="1" type="ORF">NCTC13028_01994</name>
</gene>
<proteinExistence type="predicted"/>